<gene>
    <name evidence="3" type="ORF">SAMN05444349_107129</name>
</gene>
<dbReference type="STRING" id="871325.SAMN05444349_107129"/>
<sequence length="189" mass="21277">MKTNEVLENIKARRSVRAYTDQQISYENLQTILEAATYAPNGMHYESWHFTAIQNTDKLTELNNRIKGAFVKSDDQRMQERGHNQSYCCYYHAPTLVIVSNESTQWWAGMDCACAIENMFLAATSLGIGSCWINQLGTTCDDPEVREFITSLGVPENHKVYGCVALGFADPQIPKKEKTVKVGTVTIVK</sequence>
<proteinExistence type="predicted"/>
<name>A0A1M4X369_9BACE</name>
<dbReference type="SUPFAM" id="SSF55469">
    <property type="entry name" value="FMN-dependent nitroreductase-like"/>
    <property type="match status" value="1"/>
</dbReference>
<protein>
    <submittedName>
        <fullName evidence="3">Nitroreductase</fullName>
    </submittedName>
</protein>
<feature type="domain" description="Nitroreductase" evidence="2">
    <location>
        <begin position="10"/>
        <end position="167"/>
    </location>
</feature>
<accession>A0A1M4X369</accession>
<dbReference type="InterPro" id="IPR029479">
    <property type="entry name" value="Nitroreductase"/>
</dbReference>
<dbReference type="RefSeq" id="WP_073349434.1">
    <property type="nucleotide sequence ID" value="NZ_FQVD01000007.1"/>
</dbReference>
<dbReference type="Gene3D" id="3.40.109.10">
    <property type="entry name" value="NADH Oxidase"/>
    <property type="match status" value="1"/>
</dbReference>
<dbReference type="InterPro" id="IPR050627">
    <property type="entry name" value="Nitroreductase/BluB"/>
</dbReference>
<dbReference type="InterPro" id="IPR000415">
    <property type="entry name" value="Nitroreductase-like"/>
</dbReference>
<dbReference type="EMBL" id="FQVD01000007">
    <property type="protein sequence ID" value="SHE87890.1"/>
    <property type="molecule type" value="Genomic_DNA"/>
</dbReference>
<keyword evidence="1" id="KW-0520">NAD</keyword>
<keyword evidence="4" id="KW-1185">Reference proteome</keyword>
<dbReference type="PANTHER" id="PTHR23026:SF125">
    <property type="entry name" value="OXYGEN-INSENSITIVE NAD(P)H NITROREDUCTASE"/>
    <property type="match status" value="1"/>
</dbReference>
<dbReference type="AlphaFoldDB" id="A0A1M4X369"/>
<dbReference type="Proteomes" id="UP000184436">
    <property type="component" value="Unassembled WGS sequence"/>
</dbReference>
<reference evidence="3 4" key="1">
    <citation type="submission" date="2016-11" db="EMBL/GenBank/DDBJ databases">
        <authorList>
            <person name="Jaros S."/>
            <person name="Januszkiewicz K."/>
            <person name="Wedrychowicz H."/>
        </authorList>
    </citation>
    <scope>NUCLEOTIDE SEQUENCE [LARGE SCALE GENOMIC DNA]</scope>
    <source>
        <strain evidence="3 4">DSM 26883</strain>
    </source>
</reference>
<dbReference type="OrthoDB" id="9804207at2"/>
<evidence type="ECO:0000259" key="2">
    <source>
        <dbReference type="Pfam" id="PF00881"/>
    </source>
</evidence>
<dbReference type="PANTHER" id="PTHR23026">
    <property type="entry name" value="NADPH NITROREDUCTASE"/>
    <property type="match status" value="1"/>
</dbReference>
<dbReference type="GO" id="GO:0046857">
    <property type="term" value="F:oxidoreductase activity, acting on other nitrogenous compounds as donors, with NAD or NADP as acceptor"/>
    <property type="evidence" value="ECO:0007669"/>
    <property type="project" value="TreeGrafter"/>
</dbReference>
<dbReference type="GO" id="GO:0046256">
    <property type="term" value="P:2,4,6-trinitrotoluene catabolic process"/>
    <property type="evidence" value="ECO:0007669"/>
    <property type="project" value="TreeGrafter"/>
</dbReference>
<evidence type="ECO:0000256" key="1">
    <source>
        <dbReference type="ARBA" id="ARBA00023027"/>
    </source>
</evidence>
<organism evidence="3 4">
    <name type="scientific">Bacteroides faecichinchillae</name>
    <dbReference type="NCBI Taxonomy" id="871325"/>
    <lineage>
        <taxon>Bacteria</taxon>
        <taxon>Pseudomonadati</taxon>
        <taxon>Bacteroidota</taxon>
        <taxon>Bacteroidia</taxon>
        <taxon>Bacteroidales</taxon>
        <taxon>Bacteroidaceae</taxon>
        <taxon>Bacteroides</taxon>
    </lineage>
</organism>
<evidence type="ECO:0000313" key="4">
    <source>
        <dbReference type="Proteomes" id="UP000184436"/>
    </source>
</evidence>
<dbReference type="Pfam" id="PF00881">
    <property type="entry name" value="Nitroreductase"/>
    <property type="match status" value="1"/>
</dbReference>
<dbReference type="CDD" id="cd02136">
    <property type="entry name" value="PnbA_NfnB-like"/>
    <property type="match status" value="1"/>
</dbReference>
<evidence type="ECO:0000313" key="3">
    <source>
        <dbReference type="EMBL" id="SHE87890.1"/>
    </source>
</evidence>
<dbReference type="GO" id="GO:0005829">
    <property type="term" value="C:cytosol"/>
    <property type="evidence" value="ECO:0007669"/>
    <property type="project" value="TreeGrafter"/>
</dbReference>